<dbReference type="Pfam" id="PF22124">
    <property type="entry name" value="Glyco_hydro_95_cat"/>
    <property type="match status" value="1"/>
</dbReference>
<evidence type="ECO:0000259" key="4">
    <source>
        <dbReference type="Pfam" id="PF22124"/>
    </source>
</evidence>
<dbReference type="SUPFAM" id="SSF48208">
    <property type="entry name" value="Six-hairpin glycosidases"/>
    <property type="match status" value="1"/>
</dbReference>
<feature type="domain" description="Glycosyl hydrolase family 95 N-terminal" evidence="2">
    <location>
        <begin position="12"/>
        <end position="262"/>
    </location>
</feature>
<dbReference type="InterPro" id="IPR027414">
    <property type="entry name" value="GH95_N_dom"/>
</dbReference>
<dbReference type="PANTHER" id="PTHR31084:SF0">
    <property type="entry name" value="ALPHA-L-FUCOSIDASE 2"/>
    <property type="match status" value="1"/>
</dbReference>
<dbReference type="Pfam" id="PF14498">
    <property type="entry name" value="Glyco_hyd_65N_2"/>
    <property type="match status" value="1"/>
</dbReference>
<dbReference type="InterPro" id="IPR049053">
    <property type="entry name" value="AFCA-like_C"/>
</dbReference>
<dbReference type="RefSeq" id="WP_134128475.1">
    <property type="nucleotide sequence ID" value="NZ_SODU01000001.1"/>
</dbReference>
<organism evidence="5 6">
    <name type="scientific">Kribbella pratensis</name>
    <dbReference type="NCBI Taxonomy" id="2512112"/>
    <lineage>
        <taxon>Bacteria</taxon>
        <taxon>Bacillati</taxon>
        <taxon>Actinomycetota</taxon>
        <taxon>Actinomycetes</taxon>
        <taxon>Propionibacteriales</taxon>
        <taxon>Kribbellaceae</taxon>
        <taxon>Kribbella</taxon>
    </lineage>
</organism>
<feature type="domain" description="Alpha fucosidase A-like C-terminal" evidence="3">
    <location>
        <begin position="739"/>
        <end position="799"/>
    </location>
</feature>
<dbReference type="InterPro" id="IPR012341">
    <property type="entry name" value="6hp_glycosidase-like_sf"/>
</dbReference>
<evidence type="ECO:0000313" key="5">
    <source>
        <dbReference type="EMBL" id="TDW95052.1"/>
    </source>
</evidence>
<evidence type="ECO:0000313" key="6">
    <source>
        <dbReference type="Proteomes" id="UP000295060"/>
    </source>
</evidence>
<feature type="domain" description="Glycosyl hydrolase family 95 catalytic" evidence="4">
    <location>
        <begin position="333"/>
        <end position="737"/>
    </location>
</feature>
<dbReference type="PIRSF" id="PIRSF007663">
    <property type="entry name" value="UCP007663"/>
    <property type="match status" value="1"/>
</dbReference>
<comment type="caution">
    <text evidence="5">The sequence shown here is derived from an EMBL/GenBank/DDBJ whole genome shotgun (WGS) entry which is preliminary data.</text>
</comment>
<dbReference type="Pfam" id="PF21307">
    <property type="entry name" value="Glyco_hydro_95_C"/>
    <property type="match status" value="1"/>
</dbReference>
<dbReference type="Gene3D" id="2.70.98.50">
    <property type="entry name" value="putative glycoside hydrolase family protein from bacillus halodurans"/>
    <property type="match status" value="1"/>
</dbReference>
<proteinExistence type="predicted"/>
<keyword evidence="6" id="KW-1185">Reference proteome</keyword>
<reference evidence="5 6" key="1">
    <citation type="submission" date="2019-03" db="EMBL/GenBank/DDBJ databases">
        <title>Genomic Encyclopedia of Type Strains, Phase III (KMG-III): the genomes of soil and plant-associated and newly described type strains.</title>
        <authorList>
            <person name="Whitman W."/>
        </authorList>
    </citation>
    <scope>NUCLEOTIDE SEQUENCE [LARGE SCALE GENOMIC DNA]</scope>
    <source>
        <strain evidence="5 6">VKMAc-2574</strain>
    </source>
</reference>
<dbReference type="InterPro" id="IPR008928">
    <property type="entry name" value="6-hairpin_glycosidase_sf"/>
</dbReference>
<dbReference type="InterPro" id="IPR054363">
    <property type="entry name" value="GH95_cat"/>
</dbReference>
<evidence type="ECO:0000259" key="3">
    <source>
        <dbReference type="Pfam" id="PF21307"/>
    </source>
</evidence>
<gene>
    <name evidence="5" type="ORF">EV137_2385</name>
</gene>
<name>A0ABY2FQ43_9ACTN</name>
<feature type="region of interest" description="Disordered" evidence="1">
    <location>
        <begin position="537"/>
        <end position="557"/>
    </location>
</feature>
<protein>
    <submittedName>
        <fullName evidence="5">Alpha-L-fucosidase 2</fullName>
    </submittedName>
</protein>
<accession>A0ABY2FQ43</accession>
<dbReference type="InterPro" id="IPR016518">
    <property type="entry name" value="Alpha-L-fucosidase"/>
</dbReference>
<dbReference type="Gene3D" id="1.50.10.10">
    <property type="match status" value="1"/>
</dbReference>
<dbReference type="PANTHER" id="PTHR31084">
    <property type="entry name" value="ALPHA-L-FUCOSIDASE 2"/>
    <property type="match status" value="1"/>
</dbReference>
<dbReference type="Proteomes" id="UP000295060">
    <property type="component" value="Unassembled WGS sequence"/>
</dbReference>
<evidence type="ECO:0000256" key="1">
    <source>
        <dbReference type="SAM" id="MobiDB-lite"/>
    </source>
</evidence>
<sequence length="819" mass="88054">MRDRMTAAATELTYDAPAADWLAALPLGNGRIGAMWFGGTTQDRIALNDETCWSGSPATTRRLETPVGEVGAGAVERVRAALAAGDVRAAEELAHVFHSGHSQAYLPLGDLLLDFESAGAVSNYRRRLDLDTAVARAEYEIGGVAVWQEVFVSASAQALVLRLGASQPLTVTLSLTSQLRATAQTLGDNGLALLAICPSSVAPPHGNAAEPIQYSDGDDRGMNAAAVLRAHTNGTLTPTNDQLTVSNTTELLVVLSTATGYEDPHTAPTRTAEECQEAADTAARTALTKGTDVDGAGLDEAGLDEADVDEAGVVGAGVDDIEVRDGGRLGVGLREEHVRDYQELFRRSVLTLPSAKELTTDRRLVEAGDDPGLAALIYNFGRYLMISSSRPGGLPTNLQGIWNGHLQPPWSSNYTVNINTEMNYWPAETTSLSECHQPLLDYVKHLAVAGRRTAEHLYGAKGWTAHHNADAWCWTAPVDGNPKWSNWPMAGVWLCRHLWDHYAFTGDREYLNDVWPTLRGAAEFARDWLIELPDGTLGTAPSTSPENEYVAEDGKPASVTTSSTMDLSLIADLFDRCAQTAAELGLADPLIDDLTAARKRIPDPKIGRRGQLQEWLADLPEAEPQHRHTSHLIGLHPGDQITPDGTPELAAAAARTLELRGDKSTGWSLAWRISLWARLRDGAAAHRLVRELLTPAADSGTDYVGDGSGLYPNLFCAHPPFQIDGNFGATAGIAEMLLQSHTGELEIFPALPEAWPEGSITGLRARGGVRVDLTWSPDAANAVLTADRDTTVVLRHREQREEVSLAAGVSHTWRVAGGR</sequence>
<evidence type="ECO:0000259" key="2">
    <source>
        <dbReference type="Pfam" id="PF14498"/>
    </source>
</evidence>
<dbReference type="EMBL" id="SODU01000001">
    <property type="protein sequence ID" value="TDW95052.1"/>
    <property type="molecule type" value="Genomic_DNA"/>
</dbReference>